<dbReference type="InterPro" id="IPR036322">
    <property type="entry name" value="WD40_repeat_dom_sf"/>
</dbReference>
<dbReference type="Proteomes" id="UP000076580">
    <property type="component" value="Chromosome 01"/>
</dbReference>
<protein>
    <submittedName>
        <fullName evidence="3">Uncharacterized protein</fullName>
    </submittedName>
</protein>
<comment type="caution">
    <text evidence="3">The sequence shown here is derived from an EMBL/GenBank/DDBJ whole genome shotgun (WGS) entry which is preliminary data.</text>
</comment>
<dbReference type="PANTHER" id="PTHR45589">
    <property type="entry name" value="WD REPEAT DOMAIN 62, ISOFORM G"/>
    <property type="match status" value="1"/>
</dbReference>
<feature type="compositionally biased region" description="Basic residues" evidence="2">
    <location>
        <begin position="895"/>
        <end position="909"/>
    </location>
</feature>
<feature type="region of interest" description="Disordered" evidence="2">
    <location>
        <begin position="91"/>
        <end position="122"/>
    </location>
</feature>
<evidence type="ECO:0000256" key="2">
    <source>
        <dbReference type="SAM" id="MobiDB-lite"/>
    </source>
</evidence>
<dbReference type="InParanoid" id="A0A151GVR7"/>
<reference evidence="3 4" key="1">
    <citation type="journal article" date="2016" name="Sci. Rep.">
        <title>Insights into Adaptations to a Near-Obligate Nematode Endoparasitic Lifestyle from the Finished Genome of Drechmeria coniospora.</title>
        <authorList>
            <person name="Zhang L."/>
            <person name="Zhou Z."/>
            <person name="Guo Q."/>
            <person name="Fokkens L."/>
            <person name="Miskei M."/>
            <person name="Pocsi I."/>
            <person name="Zhang W."/>
            <person name="Chen M."/>
            <person name="Wang L."/>
            <person name="Sun Y."/>
            <person name="Donzelli B.G."/>
            <person name="Gibson D.M."/>
            <person name="Nelson D.R."/>
            <person name="Luo J.G."/>
            <person name="Rep M."/>
            <person name="Liu H."/>
            <person name="Yang S."/>
            <person name="Wang J."/>
            <person name="Krasnoff S.B."/>
            <person name="Xu Y."/>
            <person name="Molnar I."/>
            <person name="Lin M."/>
        </authorList>
    </citation>
    <scope>NUCLEOTIDE SEQUENCE [LARGE SCALE GENOMIC DNA]</scope>
    <source>
        <strain evidence="3 4">ARSEF 6962</strain>
    </source>
</reference>
<organism evidence="3 4">
    <name type="scientific">Drechmeria coniospora</name>
    <name type="common">Nematophagous fungus</name>
    <name type="synonym">Meria coniospora</name>
    <dbReference type="NCBI Taxonomy" id="98403"/>
    <lineage>
        <taxon>Eukaryota</taxon>
        <taxon>Fungi</taxon>
        <taxon>Dikarya</taxon>
        <taxon>Ascomycota</taxon>
        <taxon>Pezizomycotina</taxon>
        <taxon>Sordariomycetes</taxon>
        <taxon>Hypocreomycetidae</taxon>
        <taxon>Hypocreales</taxon>
        <taxon>Ophiocordycipitaceae</taxon>
        <taxon>Drechmeria</taxon>
    </lineage>
</organism>
<evidence type="ECO:0000256" key="1">
    <source>
        <dbReference type="PROSITE-ProRule" id="PRU00221"/>
    </source>
</evidence>
<feature type="compositionally biased region" description="Basic and acidic residues" evidence="2">
    <location>
        <begin position="1069"/>
        <end position="1082"/>
    </location>
</feature>
<dbReference type="AlphaFoldDB" id="A0A151GVR7"/>
<feature type="compositionally biased region" description="Low complexity" evidence="2">
    <location>
        <begin position="1098"/>
        <end position="1107"/>
    </location>
</feature>
<feature type="region of interest" description="Disordered" evidence="2">
    <location>
        <begin position="855"/>
        <end position="982"/>
    </location>
</feature>
<dbReference type="EMBL" id="LAYC01000001">
    <property type="protein sequence ID" value="KYK61194.1"/>
    <property type="molecule type" value="Genomic_DNA"/>
</dbReference>
<feature type="region of interest" description="Disordered" evidence="2">
    <location>
        <begin position="1069"/>
        <end position="1107"/>
    </location>
</feature>
<dbReference type="SMART" id="SM00320">
    <property type="entry name" value="WD40"/>
    <property type="match status" value="7"/>
</dbReference>
<keyword evidence="1" id="KW-0853">WD repeat</keyword>
<dbReference type="RefSeq" id="XP_040660546.1">
    <property type="nucleotide sequence ID" value="XM_040799663.1"/>
</dbReference>
<name>A0A151GVR7_DRECN</name>
<feature type="region of interest" description="Disordered" evidence="2">
    <location>
        <begin position="182"/>
        <end position="227"/>
    </location>
</feature>
<evidence type="ECO:0000313" key="3">
    <source>
        <dbReference type="EMBL" id="KYK61194.1"/>
    </source>
</evidence>
<sequence>MEGRFLPSQRVFVRSGQVNLHLAALPPSAFHLPAAEAESAHPVPPSGCIDDTPPSPNTNICTAAISSRLFTLLLFPLCCCERVDGGTMASTPTNNRLNLTPSNSPYLSRPIRTPTRGRHTQESRLALKRVVGTTCRSPTAFDTVHSLFAYTAGAAAVVVDVGGQRYSQRFYRARPTAIPVYSVNSQHAPSTPTATTPKANDSRNRAAPNYRDSQHSPSDWADSPASRTWTSRERIKAATCLALSRDGKFLAVGETGYSPRVLIFSLQDASSDIPLVAINEHAFGVNAVAWSPDSRYLASLGAANDGFLCVWRIDPRTGSAKLFQQNRCTSLIKDMVWLGSSLITLGLRHVKIWKIDDSPSTSPSKQRFSNESTPTSSANQKTLPGRNILLGDLLDATFCCAAVDRKRFIACTDAGDVCILNDDGKQLRLVKVQNLAFSITTITLRGNVAYVGGKDGHFATLDLDGLMNGCADNVLTTTEASSGIAAIGFLTDNLVTIDSKRSIDIWNPDYVPGQQGEAVAHIPIPGHGEAIAGIHALRRPNKANAAFVTWSGTGNVTFWDMDGQVKAYIDVPIDVAEPDNEAELVNQITCARTTRNGKLLVTADRFGLLKVIDVDTKECLLDTKAHASDGVCVSIFEEDSKLIMACCGRDRTAQLFHRLSSGRIDHFQTLEFNARVVQVLIPSQDKVITCALDRTLQVHELVSKEGDPDALAAILSKVISLKASPTSMAMGLDGRAIFVSLVDRSVCQFDLSTGRQICYFKCIDEGGIESAVLESISVGQWAPKDLEYLLGSSNTDKSIRIYDVHSGAFLDREWGHTEAINGVSLIDDGDGTKQIVSVGSDGTIMIWSLDLNDPSLRPMSRDPSPVKETTSGRPTLRRILSKAELAEFQRPSHSGSRRSPPRTMQRRASRLNLFASATSARTPTGTSQTSPSNSTILEDTLSRRRPSDGTPAESPPSSPKSRPRGNSTQGTIARKKASSSNLRSTFGSLNLATEQACRTLRAYRKKLSSSEPLAADMLTELDHELRLTAAALGERAIRCKAMNETVLSGLLDQYSERLVTLLDEKLRLKNQPKEQDKEHEQEQEQDGENSSEDRRRSLTTTSSSSSL</sequence>
<accession>A0A151GVR7</accession>
<dbReference type="STRING" id="98403.A0A151GVR7"/>
<gene>
    <name evidence="3" type="ORF">DCS_02335</name>
</gene>
<feature type="repeat" description="WD" evidence="1">
    <location>
        <begin position="813"/>
        <end position="850"/>
    </location>
</feature>
<dbReference type="InterPro" id="IPR015943">
    <property type="entry name" value="WD40/YVTN_repeat-like_dom_sf"/>
</dbReference>
<feature type="compositionally biased region" description="Polar residues" evidence="2">
    <location>
        <begin position="91"/>
        <end position="106"/>
    </location>
</feature>
<keyword evidence="4" id="KW-1185">Reference proteome</keyword>
<evidence type="ECO:0000313" key="4">
    <source>
        <dbReference type="Proteomes" id="UP000076580"/>
    </source>
</evidence>
<dbReference type="Pfam" id="PF00400">
    <property type="entry name" value="WD40"/>
    <property type="match status" value="2"/>
</dbReference>
<feature type="compositionally biased region" description="Polar residues" evidence="2">
    <location>
        <begin position="915"/>
        <end position="937"/>
    </location>
</feature>
<dbReference type="InterPro" id="IPR052779">
    <property type="entry name" value="WDR62"/>
</dbReference>
<dbReference type="PROSITE" id="PS50082">
    <property type="entry name" value="WD_REPEATS_2"/>
    <property type="match status" value="1"/>
</dbReference>
<dbReference type="Gene3D" id="2.130.10.10">
    <property type="entry name" value="YVTN repeat-like/Quinoprotein amine dehydrogenase"/>
    <property type="match status" value="3"/>
</dbReference>
<proteinExistence type="predicted"/>
<feature type="compositionally biased region" description="Low complexity" evidence="2">
    <location>
        <begin position="188"/>
        <end position="199"/>
    </location>
</feature>
<dbReference type="SUPFAM" id="SSF50978">
    <property type="entry name" value="WD40 repeat-like"/>
    <property type="match status" value="2"/>
</dbReference>
<dbReference type="InterPro" id="IPR001680">
    <property type="entry name" value="WD40_rpt"/>
</dbReference>
<dbReference type="PANTHER" id="PTHR45589:SF1">
    <property type="entry name" value="WD REPEAT DOMAIN 62, ISOFORM G"/>
    <property type="match status" value="1"/>
</dbReference>
<feature type="region of interest" description="Disordered" evidence="2">
    <location>
        <begin position="359"/>
        <end position="380"/>
    </location>
</feature>
<dbReference type="GeneID" id="63714978"/>